<dbReference type="Gene3D" id="1.10.287.130">
    <property type="match status" value="1"/>
</dbReference>
<dbReference type="Gene3D" id="1.10.10.60">
    <property type="entry name" value="Homeodomain-like"/>
    <property type="match status" value="1"/>
</dbReference>
<dbReference type="SUPFAM" id="SSF55874">
    <property type="entry name" value="ATPase domain of HSP90 chaperone/DNA topoisomerase II/histidine kinase"/>
    <property type="match status" value="1"/>
</dbReference>
<dbReference type="CDD" id="cd17574">
    <property type="entry name" value="REC_OmpR"/>
    <property type="match status" value="1"/>
</dbReference>
<feature type="domain" description="Response regulatory" evidence="11">
    <location>
        <begin position="1103"/>
        <end position="1218"/>
    </location>
</feature>
<dbReference type="SUPFAM" id="SSF52172">
    <property type="entry name" value="CheY-like"/>
    <property type="match status" value="1"/>
</dbReference>
<evidence type="ECO:0000256" key="1">
    <source>
        <dbReference type="ARBA" id="ARBA00000085"/>
    </source>
</evidence>
<dbReference type="InterPro" id="IPR003661">
    <property type="entry name" value="HisK_dim/P_dom"/>
</dbReference>
<evidence type="ECO:0000259" key="9">
    <source>
        <dbReference type="PROSITE" id="PS01124"/>
    </source>
</evidence>
<evidence type="ECO:0000256" key="7">
    <source>
        <dbReference type="SAM" id="Phobius"/>
    </source>
</evidence>
<feature type="signal peptide" evidence="8">
    <location>
        <begin position="1"/>
        <end position="22"/>
    </location>
</feature>
<feature type="domain" description="HTH araC/xylS-type" evidence="9">
    <location>
        <begin position="1250"/>
        <end position="1349"/>
    </location>
</feature>
<comment type="catalytic activity">
    <reaction evidence="1">
        <text>ATP + protein L-histidine = ADP + protein N-phospho-L-histidine.</text>
        <dbReference type="EC" id="2.7.13.3"/>
    </reaction>
</comment>
<dbReference type="SUPFAM" id="SSF47384">
    <property type="entry name" value="Homodimeric domain of signal transducing histidine kinase"/>
    <property type="match status" value="1"/>
</dbReference>
<dbReference type="SUPFAM" id="SSF63829">
    <property type="entry name" value="Calcium-dependent phosphotriesterase"/>
    <property type="match status" value="3"/>
</dbReference>
<keyword evidence="3 6" id="KW-0597">Phosphoprotein</keyword>
<dbReference type="SMART" id="SM00388">
    <property type="entry name" value="HisKA"/>
    <property type="match status" value="1"/>
</dbReference>
<feature type="chain" id="PRO_5012167490" description="histidine kinase" evidence="8">
    <location>
        <begin position="23"/>
        <end position="1349"/>
    </location>
</feature>
<dbReference type="InterPro" id="IPR011110">
    <property type="entry name" value="Reg_prop"/>
</dbReference>
<name>A0A1W2G949_REIFA</name>
<sequence>MGLKKLHLFVWALFVVSHQAAAQQAYDLRFLSDDINDRLPHSDINTIVQDKYGFLWFGTYSGLCRYDGKNIKILKNEFNTSNTLSNSRVMCLEQLTDGSMLIGTEGGGLNHYVPKLETIKTYRRADNQSVSSDVINSIYQTKNGSIWIGTSTGLDLMVIEGDSVYFEKVFSSPYGVFAITEMANGSLLFSSGAEVFEKKKDTKFYSKLINLVSGVNAILSINEQILVGSEIGLHLLTDSGVQTILNYPIIDIFQAHDSTIWLGTRGYGLVEMSHDLHIIREFRANKSDPRSLTLDEVSCIYEDHSGVLWIGTYGGGVNKLDLRAKKFELYTNRPWEENSLSGERVISFYEDSQNLIWIGLRGNGINVMNPSGVIKELSIAKEAPFNGASVSSFYEDPLGGLWVGTWGGGIVVLTPDNKRKLLKGEKPTFLPLLEDYSSVEKIVEDYEGHVWLSSTSGLIQYIPGDNNYYDGKFHAYGSKDDIPITDDFIRDIYVEKGEKDGKKVVWAGTRNGLNRITLENEKYAIKQILSDPNNPSSLPSNFISVIMEDQHGNLWFSGLGGGIAKLLSGSEDPGDLKFKVYSTKDGLPNNEIETILEDDLGNFWMGGYGLTRFDPNNEAIVGFDVNDGLQSNAFKVWSALKLNNGKLIFGGTKGFNVFDPREIRINEIPPKLTLTELKINNESANDLKPIQGHKILDSSVLVTRKIELPYELNSFTISFGALHYTSPENNQLKFKLTGVDSDWLSFQGSETSRNYSKLKPGNYTFTFTGANSDNIWASEDLSFQVTVLKPYWATTYALILYLILLVIVLLIFRRYSIIQVKEMGQIKLERMRRDQKEELNRLKINFYTEVSHELRTPLSLIKGPVTDVMDSTSLNVADRKKLEIVRRNTERMAHLVDEIMIFTEFGKEASILKAAEGNIIKFVKEIQLFFSAEAAGRNIDFRFESDYEEHLIYFDRDKLEKVFFNLLSNAFKFTPQGGMIEIKAQIESNGKIVFSIFNTGNLIPEEDVEHIFQQFYTTKSKDIKGHGIGLSVALQVIKQHDGEIWLENKENGVCFYIALKPGKAHFKPQKLISNFTNSENLPHYVMNDSEIDDQSTSSVKNKTILIVEDNTELREYLIQQLSKHFQVLEAENGKVGLETAIKHLPDVVVSDMMMPIMDGLNMCRQIKSNIHTSHIPVIILTARTSLMQQIDGYDVGADSYVTKPFSTQLLLARINNLISSREKLQNLFKNDLSLSPKEITVTTLDEKILTNTIEIIEKFMEDSDFGVEKLCEEIGMSRSQLYRKIKALTSYSINDFIRLIRLKRAAQLLAQDNSSVSMIMRQVGFENQSYFSRAFKEQFGVSPKQYASK</sequence>
<feature type="modified residue" description="4-aspartylphosphate" evidence="6">
    <location>
        <position position="1151"/>
    </location>
</feature>
<organism evidence="12 13">
    <name type="scientific">Reichenbachiella faecimaris</name>
    <dbReference type="NCBI Taxonomy" id="692418"/>
    <lineage>
        <taxon>Bacteria</taxon>
        <taxon>Pseudomonadati</taxon>
        <taxon>Bacteroidota</taxon>
        <taxon>Cytophagia</taxon>
        <taxon>Cytophagales</taxon>
        <taxon>Reichenbachiellaceae</taxon>
        <taxon>Reichenbachiella</taxon>
    </lineage>
</organism>
<dbReference type="SMART" id="SM00387">
    <property type="entry name" value="HATPase_c"/>
    <property type="match status" value="1"/>
</dbReference>
<evidence type="ECO:0000313" key="13">
    <source>
        <dbReference type="Proteomes" id="UP000192472"/>
    </source>
</evidence>
<dbReference type="Proteomes" id="UP000192472">
    <property type="component" value="Unassembled WGS sequence"/>
</dbReference>
<dbReference type="PROSITE" id="PS01124">
    <property type="entry name" value="HTH_ARAC_FAMILY_2"/>
    <property type="match status" value="1"/>
</dbReference>
<dbReference type="EC" id="2.7.13.3" evidence="2"/>
<dbReference type="InterPro" id="IPR003594">
    <property type="entry name" value="HATPase_dom"/>
</dbReference>
<evidence type="ECO:0000259" key="10">
    <source>
        <dbReference type="PROSITE" id="PS50109"/>
    </source>
</evidence>
<dbReference type="InterPro" id="IPR011123">
    <property type="entry name" value="Y_Y_Y"/>
</dbReference>
<feature type="domain" description="Histidine kinase" evidence="10">
    <location>
        <begin position="849"/>
        <end position="1063"/>
    </location>
</feature>
<dbReference type="EMBL" id="FWYF01000001">
    <property type="protein sequence ID" value="SMD32826.1"/>
    <property type="molecule type" value="Genomic_DNA"/>
</dbReference>
<dbReference type="SMART" id="SM00342">
    <property type="entry name" value="HTH_ARAC"/>
    <property type="match status" value="1"/>
</dbReference>
<accession>A0A1W2G949</accession>
<dbReference type="Pfam" id="PF07495">
    <property type="entry name" value="Y_Y_Y"/>
    <property type="match status" value="1"/>
</dbReference>
<dbReference type="GO" id="GO:0043565">
    <property type="term" value="F:sequence-specific DNA binding"/>
    <property type="evidence" value="ECO:0007669"/>
    <property type="project" value="InterPro"/>
</dbReference>
<evidence type="ECO:0000313" key="12">
    <source>
        <dbReference type="EMBL" id="SMD32826.1"/>
    </source>
</evidence>
<evidence type="ECO:0000256" key="3">
    <source>
        <dbReference type="ARBA" id="ARBA00022553"/>
    </source>
</evidence>
<evidence type="ECO:0000256" key="6">
    <source>
        <dbReference type="PROSITE-ProRule" id="PRU00169"/>
    </source>
</evidence>
<dbReference type="Pfam" id="PF00512">
    <property type="entry name" value="HisKA"/>
    <property type="match status" value="1"/>
</dbReference>
<dbReference type="InterPro" id="IPR001789">
    <property type="entry name" value="Sig_transdc_resp-reg_receiver"/>
</dbReference>
<dbReference type="FunFam" id="3.40.50.2300:FF:000138">
    <property type="entry name" value="Two-component system sensor histidine kinase/response regulator"/>
    <property type="match status" value="1"/>
</dbReference>
<keyword evidence="13" id="KW-1185">Reference proteome</keyword>
<dbReference type="InterPro" id="IPR036890">
    <property type="entry name" value="HATPase_C_sf"/>
</dbReference>
<dbReference type="Pfam" id="PF02518">
    <property type="entry name" value="HATPase_c"/>
    <property type="match status" value="1"/>
</dbReference>
<dbReference type="Gene3D" id="2.60.40.10">
    <property type="entry name" value="Immunoglobulins"/>
    <property type="match status" value="1"/>
</dbReference>
<reference evidence="12 13" key="1">
    <citation type="submission" date="2017-04" db="EMBL/GenBank/DDBJ databases">
        <authorList>
            <person name="Afonso C.L."/>
            <person name="Miller P.J."/>
            <person name="Scott M.A."/>
            <person name="Spackman E."/>
            <person name="Goraichik I."/>
            <person name="Dimitrov K.M."/>
            <person name="Suarez D.L."/>
            <person name="Swayne D.E."/>
        </authorList>
    </citation>
    <scope>NUCLEOTIDE SEQUENCE [LARGE SCALE GENOMIC DNA]</scope>
    <source>
        <strain evidence="12 13">DSM 26133</strain>
    </source>
</reference>
<feature type="transmembrane region" description="Helical" evidence="7">
    <location>
        <begin position="791"/>
        <end position="812"/>
    </location>
</feature>
<evidence type="ECO:0000256" key="2">
    <source>
        <dbReference type="ARBA" id="ARBA00012438"/>
    </source>
</evidence>
<proteinExistence type="predicted"/>
<dbReference type="InterPro" id="IPR004358">
    <property type="entry name" value="Sig_transdc_His_kin-like_C"/>
</dbReference>
<dbReference type="InterPro" id="IPR009057">
    <property type="entry name" value="Homeodomain-like_sf"/>
</dbReference>
<dbReference type="PRINTS" id="PR00344">
    <property type="entry name" value="BCTRLSENSOR"/>
</dbReference>
<evidence type="ECO:0000256" key="5">
    <source>
        <dbReference type="ARBA" id="ARBA00023163"/>
    </source>
</evidence>
<dbReference type="InterPro" id="IPR036097">
    <property type="entry name" value="HisK_dim/P_sf"/>
</dbReference>
<dbReference type="CDD" id="cd00082">
    <property type="entry name" value="HisKA"/>
    <property type="match status" value="1"/>
</dbReference>
<dbReference type="InterPro" id="IPR013783">
    <property type="entry name" value="Ig-like_fold"/>
</dbReference>
<keyword evidence="5" id="KW-0804">Transcription</keyword>
<dbReference type="PROSITE" id="PS50109">
    <property type="entry name" value="HIS_KIN"/>
    <property type="match status" value="1"/>
</dbReference>
<keyword evidence="8" id="KW-0732">Signal</keyword>
<dbReference type="STRING" id="692418.SAMN04488029_1181"/>
<keyword evidence="4" id="KW-0805">Transcription regulation</keyword>
<keyword evidence="7" id="KW-0472">Membrane</keyword>
<keyword evidence="7" id="KW-1133">Transmembrane helix</keyword>
<dbReference type="Pfam" id="PF07494">
    <property type="entry name" value="Reg_prop"/>
    <property type="match status" value="6"/>
</dbReference>
<dbReference type="PROSITE" id="PS50110">
    <property type="entry name" value="RESPONSE_REGULATORY"/>
    <property type="match status" value="1"/>
</dbReference>
<dbReference type="InterPro" id="IPR005467">
    <property type="entry name" value="His_kinase_dom"/>
</dbReference>
<dbReference type="Gene3D" id="2.130.10.10">
    <property type="entry name" value="YVTN repeat-like/Quinoprotein amine dehydrogenase"/>
    <property type="match status" value="2"/>
</dbReference>
<dbReference type="GO" id="GO:0003700">
    <property type="term" value="F:DNA-binding transcription factor activity"/>
    <property type="evidence" value="ECO:0007669"/>
    <property type="project" value="InterPro"/>
</dbReference>
<dbReference type="Gene3D" id="3.30.565.10">
    <property type="entry name" value="Histidine kinase-like ATPase, C-terminal domain"/>
    <property type="match status" value="1"/>
</dbReference>
<protein>
    <recommendedName>
        <fullName evidence="2">histidine kinase</fullName>
        <ecNumber evidence="2">2.7.13.3</ecNumber>
    </recommendedName>
</protein>
<keyword evidence="7" id="KW-0812">Transmembrane</keyword>
<dbReference type="RefSeq" id="WP_176214687.1">
    <property type="nucleotide sequence ID" value="NZ_FWYF01000001.1"/>
</dbReference>
<dbReference type="SMART" id="SM00448">
    <property type="entry name" value="REC"/>
    <property type="match status" value="1"/>
</dbReference>
<dbReference type="InterPro" id="IPR018060">
    <property type="entry name" value="HTH_AraC"/>
</dbReference>
<evidence type="ECO:0000256" key="8">
    <source>
        <dbReference type="SAM" id="SignalP"/>
    </source>
</evidence>
<evidence type="ECO:0000259" key="11">
    <source>
        <dbReference type="PROSITE" id="PS50110"/>
    </source>
</evidence>
<dbReference type="Pfam" id="PF00072">
    <property type="entry name" value="Response_reg"/>
    <property type="match status" value="1"/>
</dbReference>
<dbReference type="PANTHER" id="PTHR43547">
    <property type="entry name" value="TWO-COMPONENT HISTIDINE KINASE"/>
    <property type="match status" value="1"/>
</dbReference>
<dbReference type="InterPro" id="IPR011006">
    <property type="entry name" value="CheY-like_superfamily"/>
</dbReference>
<gene>
    <name evidence="12" type="ORF">SAMN04488029_1181</name>
</gene>
<dbReference type="Pfam" id="PF12833">
    <property type="entry name" value="HTH_18"/>
    <property type="match status" value="1"/>
</dbReference>
<dbReference type="Gene3D" id="3.40.50.2300">
    <property type="match status" value="1"/>
</dbReference>
<dbReference type="GO" id="GO:0000155">
    <property type="term" value="F:phosphorelay sensor kinase activity"/>
    <property type="evidence" value="ECO:0007669"/>
    <property type="project" value="InterPro"/>
</dbReference>
<dbReference type="PANTHER" id="PTHR43547:SF2">
    <property type="entry name" value="HYBRID SIGNAL TRANSDUCTION HISTIDINE KINASE C"/>
    <property type="match status" value="1"/>
</dbReference>
<dbReference type="SUPFAM" id="SSF46689">
    <property type="entry name" value="Homeodomain-like"/>
    <property type="match status" value="1"/>
</dbReference>
<dbReference type="InterPro" id="IPR015943">
    <property type="entry name" value="WD40/YVTN_repeat-like_dom_sf"/>
</dbReference>
<evidence type="ECO:0000256" key="4">
    <source>
        <dbReference type="ARBA" id="ARBA00023015"/>
    </source>
</evidence>